<feature type="region of interest" description="Disordered" evidence="1">
    <location>
        <begin position="67"/>
        <end position="115"/>
    </location>
</feature>
<evidence type="ECO:0000313" key="3">
    <source>
        <dbReference type="EMBL" id="KAG7378637.1"/>
    </source>
</evidence>
<evidence type="ECO:0000259" key="2">
    <source>
        <dbReference type="PROSITE" id="PS50053"/>
    </source>
</evidence>
<proteinExistence type="predicted"/>
<organism evidence="3 4">
    <name type="scientific">Phytophthora boehmeriae</name>
    <dbReference type="NCBI Taxonomy" id="109152"/>
    <lineage>
        <taxon>Eukaryota</taxon>
        <taxon>Sar</taxon>
        <taxon>Stramenopiles</taxon>
        <taxon>Oomycota</taxon>
        <taxon>Peronosporomycetes</taxon>
        <taxon>Peronosporales</taxon>
        <taxon>Peronosporaceae</taxon>
        <taxon>Phytophthora</taxon>
    </lineage>
</organism>
<sequence>MDECHVTVSFGKQSAVLRFSPQDPQALDKLKTEISQQFQLAPQYQRLVLHGRDVKDSTVLTSLRQVMQKQQEGAAGSDTKTADDGSIEAKVKDGKGKSDDDDEEDGADLQDGKKG</sequence>
<dbReference type="InterPro" id="IPR000626">
    <property type="entry name" value="Ubiquitin-like_dom"/>
</dbReference>
<dbReference type="AlphaFoldDB" id="A0A8T1VBD5"/>
<dbReference type="OrthoDB" id="417450at2759"/>
<reference evidence="3" key="1">
    <citation type="submission" date="2021-02" db="EMBL/GenBank/DDBJ databases">
        <authorList>
            <person name="Palmer J.M."/>
        </authorList>
    </citation>
    <scope>NUCLEOTIDE SEQUENCE</scope>
    <source>
        <strain evidence="3">SCRP23</strain>
    </source>
</reference>
<comment type="caution">
    <text evidence="3">The sequence shown here is derived from an EMBL/GenBank/DDBJ whole genome shotgun (WGS) entry which is preliminary data.</text>
</comment>
<accession>A0A8T1VBD5</accession>
<feature type="compositionally biased region" description="Basic and acidic residues" evidence="1">
    <location>
        <begin position="80"/>
        <end position="98"/>
    </location>
</feature>
<name>A0A8T1VBD5_9STRA</name>
<feature type="compositionally biased region" description="Acidic residues" evidence="1">
    <location>
        <begin position="99"/>
        <end position="108"/>
    </location>
</feature>
<evidence type="ECO:0000256" key="1">
    <source>
        <dbReference type="SAM" id="MobiDB-lite"/>
    </source>
</evidence>
<feature type="domain" description="Ubiquitin-like" evidence="2">
    <location>
        <begin position="4"/>
        <end position="63"/>
    </location>
</feature>
<keyword evidence="4" id="KW-1185">Reference proteome</keyword>
<dbReference type="PROSITE" id="PS50053">
    <property type="entry name" value="UBIQUITIN_2"/>
    <property type="match status" value="1"/>
</dbReference>
<protein>
    <recommendedName>
        <fullName evidence="2">Ubiquitin-like domain-containing protein</fullName>
    </recommendedName>
</protein>
<dbReference type="EMBL" id="JAGDFL010001020">
    <property type="protein sequence ID" value="KAG7378637.1"/>
    <property type="molecule type" value="Genomic_DNA"/>
</dbReference>
<gene>
    <name evidence="3" type="ORF">PHYBOEH_000294</name>
</gene>
<evidence type="ECO:0000313" key="4">
    <source>
        <dbReference type="Proteomes" id="UP000693981"/>
    </source>
</evidence>
<dbReference type="Proteomes" id="UP000693981">
    <property type="component" value="Unassembled WGS sequence"/>
</dbReference>